<name>A0A397W7W3_9GLOM</name>
<comment type="caution">
    <text evidence="2">The sequence shown here is derived from an EMBL/GenBank/DDBJ whole genome shotgun (WGS) entry which is preliminary data.</text>
</comment>
<accession>A0A397W7W3</accession>
<protein>
    <submittedName>
        <fullName evidence="2">Uncharacterized protein</fullName>
    </submittedName>
</protein>
<sequence length="93" mass="10934">MLKDAINESFHSGYHQDKNSEEISYGSLDGTYKHTTEDRIKLGKGAKDLLDSISRTYSKSPNFNLMNLKIFYMEELEFLIIDKKYSLMFRIRN</sequence>
<reference evidence="2 3" key="1">
    <citation type="submission" date="2018-06" db="EMBL/GenBank/DDBJ databases">
        <title>Comparative genomics reveals the genomic features of Rhizophagus irregularis, R. cerebriforme, R. diaphanum and Gigaspora rosea, and their symbiotic lifestyle signature.</title>
        <authorList>
            <person name="Morin E."/>
            <person name="San Clemente H."/>
            <person name="Chen E.C.H."/>
            <person name="De La Providencia I."/>
            <person name="Hainaut M."/>
            <person name="Kuo A."/>
            <person name="Kohler A."/>
            <person name="Murat C."/>
            <person name="Tang N."/>
            <person name="Roy S."/>
            <person name="Loubradou J."/>
            <person name="Henrissat B."/>
            <person name="Grigoriev I.V."/>
            <person name="Corradi N."/>
            <person name="Roux C."/>
            <person name="Martin F.M."/>
        </authorList>
    </citation>
    <scope>NUCLEOTIDE SEQUENCE [LARGE SCALE GENOMIC DNA]</scope>
    <source>
        <strain evidence="2 3">DAOM 194757</strain>
    </source>
</reference>
<feature type="region of interest" description="Disordered" evidence="1">
    <location>
        <begin position="1"/>
        <end position="21"/>
    </location>
</feature>
<dbReference type="AlphaFoldDB" id="A0A397W7W3"/>
<organism evidence="2 3">
    <name type="scientific">Gigaspora rosea</name>
    <dbReference type="NCBI Taxonomy" id="44941"/>
    <lineage>
        <taxon>Eukaryota</taxon>
        <taxon>Fungi</taxon>
        <taxon>Fungi incertae sedis</taxon>
        <taxon>Mucoromycota</taxon>
        <taxon>Glomeromycotina</taxon>
        <taxon>Glomeromycetes</taxon>
        <taxon>Diversisporales</taxon>
        <taxon>Gigasporaceae</taxon>
        <taxon>Gigaspora</taxon>
    </lineage>
</organism>
<keyword evidence="3" id="KW-1185">Reference proteome</keyword>
<gene>
    <name evidence="2" type="ORF">C2G38_2151777</name>
</gene>
<proteinExistence type="predicted"/>
<dbReference type="EMBL" id="QKWP01000005">
    <property type="protein sequence ID" value="RIB30794.1"/>
    <property type="molecule type" value="Genomic_DNA"/>
</dbReference>
<evidence type="ECO:0000313" key="3">
    <source>
        <dbReference type="Proteomes" id="UP000266673"/>
    </source>
</evidence>
<dbReference type="Proteomes" id="UP000266673">
    <property type="component" value="Unassembled WGS sequence"/>
</dbReference>
<evidence type="ECO:0000256" key="1">
    <source>
        <dbReference type="SAM" id="MobiDB-lite"/>
    </source>
</evidence>
<evidence type="ECO:0000313" key="2">
    <source>
        <dbReference type="EMBL" id="RIB30794.1"/>
    </source>
</evidence>
<dbReference type="OrthoDB" id="2323426at2759"/>